<dbReference type="EMBL" id="LWMV01000181">
    <property type="protein sequence ID" value="KZX11703.1"/>
    <property type="molecule type" value="Genomic_DNA"/>
</dbReference>
<proteinExistence type="predicted"/>
<dbReference type="PANTHER" id="PTHR43794">
    <property type="entry name" value="AMINOHYDROLASE SSNA-RELATED"/>
    <property type="match status" value="1"/>
</dbReference>
<dbReference type="OrthoDB" id="42910at2157"/>
<dbReference type="EC" id="3.5.4.31" evidence="2"/>
<name>A0A166A875_9EURY</name>
<organism evidence="2 3">
    <name type="scientific">Methanobrevibacter curvatus</name>
    <dbReference type="NCBI Taxonomy" id="49547"/>
    <lineage>
        <taxon>Archaea</taxon>
        <taxon>Methanobacteriati</taxon>
        <taxon>Methanobacteriota</taxon>
        <taxon>Methanomada group</taxon>
        <taxon>Methanobacteria</taxon>
        <taxon>Methanobacteriales</taxon>
        <taxon>Methanobacteriaceae</taxon>
        <taxon>Methanobrevibacter</taxon>
    </lineage>
</organism>
<dbReference type="GO" id="GO:0050270">
    <property type="term" value="F:S-adenosylhomocysteine deaminase activity"/>
    <property type="evidence" value="ECO:0007669"/>
    <property type="project" value="UniProtKB-EC"/>
</dbReference>
<dbReference type="InterPro" id="IPR006680">
    <property type="entry name" value="Amidohydro-rel"/>
</dbReference>
<dbReference type="PANTHER" id="PTHR43794:SF5">
    <property type="entry name" value="CHLOROHYDROLASE FAMILY PROTEIN"/>
    <property type="match status" value="1"/>
</dbReference>
<gene>
    <name evidence="2" type="primary">mtaD_2</name>
    <name evidence="2" type="ORF">MBCUR_12880</name>
</gene>
<comment type="caution">
    <text evidence="2">The sequence shown here is derived from an EMBL/GenBank/DDBJ whole genome shotgun (WGS) entry which is preliminary data.</text>
</comment>
<dbReference type="STRING" id="49547.MBCUR_12880"/>
<dbReference type="Proteomes" id="UP000077245">
    <property type="component" value="Unassembled WGS sequence"/>
</dbReference>
<dbReference type="InterPro" id="IPR050287">
    <property type="entry name" value="MTA/SAH_deaminase"/>
</dbReference>
<protein>
    <submittedName>
        <fullName evidence="2">5-methylthioadenosine/S-adenosylhomocysteine deaminase</fullName>
        <ecNumber evidence="2">3.5.4.28</ecNumber>
        <ecNumber evidence="2">3.5.4.31</ecNumber>
    </submittedName>
</protein>
<dbReference type="PATRIC" id="fig|49547.3.peg.1382"/>
<dbReference type="InterPro" id="IPR032466">
    <property type="entry name" value="Metal_Hydrolase"/>
</dbReference>
<dbReference type="Gene3D" id="3.20.20.140">
    <property type="entry name" value="Metal-dependent hydrolases"/>
    <property type="match status" value="1"/>
</dbReference>
<evidence type="ECO:0000259" key="1">
    <source>
        <dbReference type="Pfam" id="PF01979"/>
    </source>
</evidence>
<dbReference type="Gene3D" id="2.30.40.10">
    <property type="entry name" value="Urease, subunit C, domain 1"/>
    <property type="match status" value="1"/>
</dbReference>
<sequence length="438" mass="48998">MITIKDGIVLKGLDLKPVKENILICDGKILEISPNVLEGRIIDANNHIIYPSFLNAHTHLGDSIILDGGDGMPIEEIVKPPNGLKHKALLESSDEVIIDSMKKSLWRLLKSGTTHVIDYREGGLNGVKLLKEASKEFPISTTILSRDEIFYDKDASSIELKKIIKKLLKVSDGIAPSGFGEISDEVGFTIVEECKKANKISSIHVGEYEYLQNDSLAKFGKTEIEKGIYQGFDLLIHLTSPLNNDLDLISKSLSSIVVCPRSNASFQLGLPPIANFIQRGVKPLIGTDNLMTNNPNLIREMEYTLNASKALYKIYISPLDILKMACSNIVYNSIIFNSDNNFNSNFDNKFNNKFNDKFNNNGNSDSNFNNDINSNFTDINSIVKKTIIEEGNEPQFFIAKSISKNHYLNIINRVEITDIAYVFNKNAFVHDDIIEDIF</sequence>
<feature type="domain" description="Amidohydrolase-related" evidence="1">
    <location>
        <begin position="48"/>
        <end position="328"/>
    </location>
</feature>
<dbReference type="AlphaFoldDB" id="A0A166A875"/>
<dbReference type="RefSeq" id="WP_067091747.1">
    <property type="nucleotide sequence ID" value="NZ_LWMV01000181.1"/>
</dbReference>
<evidence type="ECO:0000313" key="3">
    <source>
        <dbReference type="Proteomes" id="UP000077245"/>
    </source>
</evidence>
<accession>A0A166A875</accession>
<reference evidence="2 3" key="1">
    <citation type="submission" date="2016-04" db="EMBL/GenBank/DDBJ databases">
        <title>Genome sequence of Methanobrevibacter curvatus DSM 11111.</title>
        <authorList>
            <person name="Poehlein A."/>
            <person name="Seedorf H."/>
            <person name="Daniel R."/>
        </authorList>
    </citation>
    <scope>NUCLEOTIDE SEQUENCE [LARGE SCALE GENOMIC DNA]</scope>
    <source>
        <strain evidence="2 3">DSM 11111</strain>
    </source>
</reference>
<keyword evidence="3" id="KW-1185">Reference proteome</keyword>
<dbReference type="GO" id="GO:0090614">
    <property type="term" value="F:5'-methylthioadenosine deaminase activity"/>
    <property type="evidence" value="ECO:0007669"/>
    <property type="project" value="UniProtKB-EC"/>
</dbReference>
<dbReference type="SUPFAM" id="SSF51556">
    <property type="entry name" value="Metallo-dependent hydrolases"/>
    <property type="match status" value="1"/>
</dbReference>
<evidence type="ECO:0000313" key="2">
    <source>
        <dbReference type="EMBL" id="KZX11703.1"/>
    </source>
</evidence>
<dbReference type="InterPro" id="IPR011059">
    <property type="entry name" value="Metal-dep_hydrolase_composite"/>
</dbReference>
<dbReference type="NCBIfam" id="NF005552">
    <property type="entry name" value="PRK07213.1"/>
    <property type="match status" value="1"/>
</dbReference>
<keyword evidence="2" id="KW-0378">Hydrolase</keyword>
<dbReference type="Pfam" id="PF01979">
    <property type="entry name" value="Amidohydro_1"/>
    <property type="match status" value="1"/>
</dbReference>
<dbReference type="SUPFAM" id="SSF51338">
    <property type="entry name" value="Composite domain of metallo-dependent hydrolases"/>
    <property type="match status" value="1"/>
</dbReference>
<dbReference type="EC" id="3.5.4.28" evidence="2"/>